<feature type="active site" description="Proton acceptor; specific for D-alanine" evidence="14">
    <location>
        <position position="483"/>
    </location>
</feature>
<accession>A0A4Q1K329</accession>
<evidence type="ECO:0000256" key="4">
    <source>
        <dbReference type="ARBA" id="ARBA00022598"/>
    </source>
</evidence>
<evidence type="ECO:0000256" key="7">
    <source>
        <dbReference type="ARBA" id="ARBA00022840"/>
    </source>
</evidence>
<evidence type="ECO:0000256" key="1">
    <source>
        <dbReference type="ARBA" id="ARBA00000316"/>
    </source>
</evidence>
<dbReference type="InterPro" id="IPR013221">
    <property type="entry name" value="Mur_ligase_cen"/>
</dbReference>
<comment type="cofactor">
    <cofactor evidence="2 14 15">
        <name>pyridoxal 5'-phosphate</name>
        <dbReference type="ChEBI" id="CHEBI:597326"/>
    </cofactor>
</comment>
<dbReference type="InterPro" id="IPR005863">
    <property type="entry name" value="UDP-N-AcMur_synth"/>
</dbReference>
<evidence type="ECO:0000256" key="12">
    <source>
        <dbReference type="ARBA" id="ARBA00023306"/>
    </source>
</evidence>
<dbReference type="SUPFAM" id="SSF51419">
    <property type="entry name" value="PLP-binding barrel"/>
    <property type="match status" value="1"/>
</dbReference>
<dbReference type="InterPro" id="IPR035911">
    <property type="entry name" value="MurE/MurF_N"/>
</dbReference>
<dbReference type="Gene3D" id="3.40.1390.10">
    <property type="entry name" value="MurE/MurF, N-terminal domain"/>
    <property type="match status" value="1"/>
</dbReference>
<dbReference type="NCBIfam" id="TIGR01143">
    <property type="entry name" value="murF"/>
    <property type="match status" value="1"/>
</dbReference>
<evidence type="ECO:0000313" key="18">
    <source>
        <dbReference type="EMBL" id="RXR18942.1"/>
    </source>
</evidence>
<dbReference type="GO" id="GO:0008360">
    <property type="term" value="P:regulation of cell shape"/>
    <property type="evidence" value="ECO:0007669"/>
    <property type="project" value="UniProtKB-KW"/>
</dbReference>
<dbReference type="Gene3D" id="2.40.37.10">
    <property type="entry name" value="Lyase, Ornithine Decarboxylase, Chain A, domain 1"/>
    <property type="match status" value="1"/>
</dbReference>
<feature type="active site" description="Proton acceptor; specific for L-alanine" evidence="14">
    <location>
        <position position="709"/>
    </location>
</feature>
<evidence type="ECO:0000256" key="9">
    <source>
        <dbReference type="ARBA" id="ARBA00022960"/>
    </source>
</evidence>
<dbReference type="CDD" id="cd00430">
    <property type="entry name" value="PLPDE_III_AR"/>
    <property type="match status" value="1"/>
</dbReference>
<dbReference type="InterPro" id="IPR051046">
    <property type="entry name" value="MurCDEF_CellWall_CoF430Synth"/>
</dbReference>
<keyword evidence="10" id="KW-0573">Peptidoglycan synthesis</keyword>
<dbReference type="PANTHER" id="PTHR43024:SF1">
    <property type="entry name" value="UDP-N-ACETYLMURAMOYL-TRIPEPTIDE--D-ALANYL-D-ALANINE LIGASE"/>
    <property type="match status" value="1"/>
</dbReference>
<dbReference type="SUPFAM" id="SSF50621">
    <property type="entry name" value="Alanine racemase C-terminal domain-like"/>
    <property type="match status" value="1"/>
</dbReference>
<dbReference type="SUPFAM" id="SSF53244">
    <property type="entry name" value="MurD-like peptide ligases, peptide-binding domain"/>
    <property type="match status" value="1"/>
</dbReference>
<name>A0A4Q1K329_9FLAO</name>
<feature type="binding site" evidence="14 16">
    <location>
        <position position="581"/>
    </location>
    <ligand>
        <name>substrate</name>
    </ligand>
</feature>
<dbReference type="GO" id="GO:0030170">
    <property type="term" value="F:pyridoxal phosphate binding"/>
    <property type="evidence" value="ECO:0007669"/>
    <property type="project" value="UniProtKB-UniRule"/>
</dbReference>
<evidence type="ECO:0000259" key="17">
    <source>
        <dbReference type="SMART" id="SM01005"/>
    </source>
</evidence>
<comment type="caution">
    <text evidence="18">The sequence shown here is derived from an EMBL/GenBank/DDBJ whole genome shotgun (WGS) entry which is preliminary data.</text>
</comment>
<keyword evidence="3" id="KW-0963">Cytoplasm</keyword>
<dbReference type="GO" id="GO:0051301">
    <property type="term" value="P:cell division"/>
    <property type="evidence" value="ECO:0007669"/>
    <property type="project" value="UniProtKB-KW"/>
</dbReference>
<dbReference type="AlphaFoldDB" id="A0A4Q1K329"/>
<dbReference type="NCBIfam" id="TIGR00492">
    <property type="entry name" value="alr"/>
    <property type="match status" value="1"/>
</dbReference>
<dbReference type="SUPFAM" id="SSF53623">
    <property type="entry name" value="MurD-like peptide ligases, catalytic domain"/>
    <property type="match status" value="1"/>
</dbReference>
<evidence type="ECO:0000256" key="13">
    <source>
        <dbReference type="ARBA" id="ARBA00023316"/>
    </source>
</evidence>
<dbReference type="SMART" id="SM01005">
    <property type="entry name" value="Ala_racemase_C"/>
    <property type="match status" value="1"/>
</dbReference>
<dbReference type="EC" id="5.1.1.1" evidence="14"/>
<comment type="catalytic activity">
    <reaction evidence="1 14">
        <text>L-alanine = D-alanine</text>
        <dbReference type="Rhea" id="RHEA:20249"/>
        <dbReference type="ChEBI" id="CHEBI:57416"/>
        <dbReference type="ChEBI" id="CHEBI:57972"/>
        <dbReference type="EC" id="5.1.1.1"/>
    </reaction>
</comment>
<evidence type="ECO:0000256" key="2">
    <source>
        <dbReference type="ARBA" id="ARBA00001933"/>
    </source>
</evidence>
<reference evidence="19" key="1">
    <citation type="submission" date="2019-01" db="EMBL/GenBank/DDBJ databases">
        <title>Cytophagaceae bacterium strain CAR-16.</title>
        <authorList>
            <person name="Chen W.-M."/>
        </authorList>
    </citation>
    <scope>NUCLEOTIDE SEQUENCE [LARGE SCALE GENOMIC DNA]</scope>
    <source>
        <strain evidence="19">LLJ-11</strain>
    </source>
</reference>
<keyword evidence="9" id="KW-0133">Cell shape</keyword>
<dbReference type="Pfam" id="PF01168">
    <property type="entry name" value="Ala_racemase_N"/>
    <property type="match status" value="1"/>
</dbReference>
<dbReference type="Pfam" id="PF08245">
    <property type="entry name" value="Mur_ligase_M"/>
    <property type="match status" value="1"/>
</dbReference>
<dbReference type="InterPro" id="IPR036565">
    <property type="entry name" value="Mur-like_cat_sf"/>
</dbReference>
<keyword evidence="4 18" id="KW-0436">Ligase</keyword>
<proteinExistence type="inferred from homology"/>
<keyword evidence="12" id="KW-0131">Cell cycle</keyword>
<dbReference type="InterPro" id="IPR036615">
    <property type="entry name" value="Mur_ligase_C_dom_sf"/>
</dbReference>
<dbReference type="GO" id="GO:0005524">
    <property type="term" value="F:ATP binding"/>
    <property type="evidence" value="ECO:0007669"/>
    <property type="project" value="UniProtKB-KW"/>
</dbReference>
<dbReference type="GO" id="GO:0071555">
    <property type="term" value="P:cell wall organization"/>
    <property type="evidence" value="ECO:0007669"/>
    <property type="project" value="UniProtKB-KW"/>
</dbReference>
<dbReference type="RefSeq" id="WP_129435389.1">
    <property type="nucleotide sequence ID" value="NZ_SBKO01000002.1"/>
</dbReference>
<keyword evidence="6" id="KW-0547">Nucleotide-binding</keyword>
<dbReference type="Pfam" id="PF00842">
    <property type="entry name" value="Ala_racemase_C"/>
    <property type="match status" value="1"/>
</dbReference>
<evidence type="ECO:0000256" key="3">
    <source>
        <dbReference type="ARBA" id="ARBA00022490"/>
    </source>
</evidence>
<dbReference type="InterPro" id="IPR001608">
    <property type="entry name" value="Ala_racemase_N"/>
</dbReference>
<comment type="function">
    <text evidence="14">Catalyzes the interconversion of L-alanine and D-alanine. May also act on other amino acids.</text>
</comment>
<dbReference type="InterPro" id="IPR011079">
    <property type="entry name" value="Ala_racemase_C"/>
</dbReference>
<feature type="modified residue" description="N6-(pyridoxal phosphate)lysine" evidence="14 15">
    <location>
        <position position="483"/>
    </location>
</feature>
<keyword evidence="8 14" id="KW-0663">Pyridoxal phosphate</keyword>
<evidence type="ECO:0000313" key="19">
    <source>
        <dbReference type="Proteomes" id="UP000290283"/>
    </source>
</evidence>
<dbReference type="PANTHER" id="PTHR43024">
    <property type="entry name" value="UDP-N-ACETYLMURAMOYL-TRIPEPTIDE--D-ALANYL-D-ALANINE LIGASE"/>
    <property type="match status" value="1"/>
</dbReference>
<keyword evidence="19" id="KW-1185">Reference proteome</keyword>
<evidence type="ECO:0000256" key="8">
    <source>
        <dbReference type="ARBA" id="ARBA00022898"/>
    </source>
</evidence>
<evidence type="ECO:0000256" key="16">
    <source>
        <dbReference type="PIRSR" id="PIRSR600821-52"/>
    </source>
</evidence>
<dbReference type="InterPro" id="IPR009006">
    <property type="entry name" value="Ala_racemase/Decarboxylase_C"/>
</dbReference>
<dbReference type="InterPro" id="IPR000821">
    <property type="entry name" value="Ala_racemase"/>
</dbReference>
<gene>
    <name evidence="18" type="ORF">EQG63_05720</name>
</gene>
<evidence type="ECO:0000256" key="5">
    <source>
        <dbReference type="ARBA" id="ARBA00022618"/>
    </source>
</evidence>
<dbReference type="GO" id="GO:0047480">
    <property type="term" value="F:UDP-N-acetylmuramoyl-tripeptide-D-alanyl-D-alanine ligase activity"/>
    <property type="evidence" value="ECO:0007669"/>
    <property type="project" value="InterPro"/>
</dbReference>
<feature type="binding site" evidence="14 16">
    <location>
        <position position="758"/>
    </location>
    <ligand>
        <name>substrate</name>
    </ligand>
</feature>
<dbReference type="HAMAP" id="MF_01201">
    <property type="entry name" value="Ala_racemase"/>
    <property type="match status" value="1"/>
</dbReference>
<dbReference type="GO" id="GO:0030632">
    <property type="term" value="P:D-alanine biosynthetic process"/>
    <property type="evidence" value="ECO:0007669"/>
    <property type="project" value="UniProtKB-UniRule"/>
</dbReference>
<evidence type="ECO:0000256" key="14">
    <source>
        <dbReference type="HAMAP-Rule" id="MF_01201"/>
    </source>
</evidence>
<dbReference type="EMBL" id="SBKO01000002">
    <property type="protein sequence ID" value="RXR18942.1"/>
    <property type="molecule type" value="Genomic_DNA"/>
</dbReference>
<dbReference type="UniPathway" id="UPA00042">
    <property type="reaction ID" value="UER00497"/>
</dbReference>
<keyword evidence="7" id="KW-0067">ATP-binding</keyword>
<feature type="domain" description="Alanine racemase C-terminal" evidence="17">
    <location>
        <begin position="688"/>
        <end position="812"/>
    </location>
</feature>
<evidence type="ECO:0000256" key="15">
    <source>
        <dbReference type="PIRSR" id="PIRSR600821-50"/>
    </source>
</evidence>
<dbReference type="Gene3D" id="3.40.1190.10">
    <property type="entry name" value="Mur-like, catalytic domain"/>
    <property type="match status" value="1"/>
</dbReference>
<dbReference type="FunFam" id="3.20.20.10:FF:000002">
    <property type="entry name" value="Alanine racemase"/>
    <property type="match status" value="1"/>
</dbReference>
<keyword evidence="5" id="KW-0132">Cell division</keyword>
<dbReference type="PRINTS" id="PR00992">
    <property type="entry name" value="ALARACEMASE"/>
</dbReference>
<keyword evidence="13" id="KW-0961">Cell wall biogenesis/degradation</keyword>
<dbReference type="Gene3D" id="3.90.190.20">
    <property type="entry name" value="Mur ligase, C-terminal domain"/>
    <property type="match status" value="1"/>
</dbReference>
<evidence type="ECO:0000256" key="10">
    <source>
        <dbReference type="ARBA" id="ARBA00022984"/>
    </source>
</evidence>
<dbReference type="GO" id="GO:0008784">
    <property type="term" value="F:alanine racemase activity"/>
    <property type="evidence" value="ECO:0007669"/>
    <property type="project" value="UniProtKB-UniRule"/>
</dbReference>
<dbReference type="GO" id="GO:0009252">
    <property type="term" value="P:peptidoglycan biosynthetic process"/>
    <property type="evidence" value="ECO:0007669"/>
    <property type="project" value="UniProtKB-KW"/>
</dbReference>
<dbReference type="SUPFAM" id="SSF63418">
    <property type="entry name" value="MurE/MurF N-terminal domain"/>
    <property type="match status" value="1"/>
</dbReference>
<dbReference type="Proteomes" id="UP000290283">
    <property type="component" value="Unassembled WGS sequence"/>
</dbReference>
<comment type="similarity">
    <text evidence="14">Belongs to the alanine racemase family.</text>
</comment>
<dbReference type="NCBIfam" id="NF008897">
    <property type="entry name" value="PRK11930.1"/>
    <property type="match status" value="1"/>
</dbReference>
<sequence>MSVLLKDIIASIQADINFDTVSETINTISIDSRSSQNNEKTLFFALVGPNHDAHIYIEELINKGIRYFVVNHVPQELESKANFLLVEDTLKALQDFASYYRSLFHFPVIGITGSNGKTIVKEWLNFLLAPDYNVIRSPKSYNSQVGVPLSVIGINEHHNFGIFEAGISTVGEMSHLQQIIKPTIGILTNIGSAHDEGFDNISQKIKEKLRLFTEVEVLILNKNKTIEAFLNKNIKTFTWSTQDRNADVFFQKNTYEDYSELNITYNQLCFKVNIPFTDEASLENVMHCVLTLLYLKYSQETIQERIAELYPVEMRLKVKNGSNNCTLIDDSYSSDFQSLKIALDFLENQNQHKKRALILSDIFQSGLSDEELYSRVSQLIISHKINRVFCIGETVSKFKNKFLNAVSFQTTEDFIKAFEDLNFANETILIKGSRQFEFENIVSLLEEKTHETVLEINLNAISHNLNYFKSKLNPKTKLMVMVKAFGYGSGSYEIAKLLAHHKVDYLGVAFADEGIELCKAGIELPIMVMNPEMTSFQSIIQYGLEPEIYSFRGLKAFLKIAEEKKLENYPIHIKINTGMNRLGFDTEMLPELVEILSHSKRVTIKSILSHLASSDVPEHKDFTLQQITDFDNDSTYLMKGLNINPIRHICNTSGISNYPGAQFDMVRLGIGLYGVSNESHEQSKLEHVGTLKSVISQIRTIEIGESVSYVRRFIATRKTKVATIPIGYADGISRLWGSGVGYVLVNNKKAPILGSICMDMLMVDVTDINCFEGGEVIIFGKDPSVNDIAKATNTIPYEILTSISARVKRVFYRE</sequence>
<keyword evidence="11 14" id="KW-0413">Isomerase</keyword>
<dbReference type="InterPro" id="IPR029066">
    <property type="entry name" value="PLP-binding_barrel"/>
</dbReference>
<protein>
    <recommendedName>
        <fullName evidence="14">Alanine racemase</fullName>
        <ecNumber evidence="14">5.1.1.1</ecNumber>
    </recommendedName>
</protein>
<dbReference type="OrthoDB" id="9801978at2"/>
<organism evidence="18 19">
    <name type="scientific">Flavobacterium amnicola</name>
    <dbReference type="NCBI Taxonomy" id="2506422"/>
    <lineage>
        <taxon>Bacteria</taxon>
        <taxon>Pseudomonadati</taxon>
        <taxon>Bacteroidota</taxon>
        <taxon>Flavobacteriia</taxon>
        <taxon>Flavobacteriales</taxon>
        <taxon>Flavobacteriaceae</taxon>
        <taxon>Flavobacterium</taxon>
    </lineage>
</organism>
<comment type="pathway">
    <text evidence="14">Amino-acid biosynthesis; D-alanine biosynthesis; D-alanine from L-alanine: step 1/1.</text>
</comment>
<evidence type="ECO:0000256" key="11">
    <source>
        <dbReference type="ARBA" id="ARBA00023235"/>
    </source>
</evidence>
<dbReference type="Gene3D" id="3.20.20.10">
    <property type="entry name" value="Alanine racemase"/>
    <property type="match status" value="1"/>
</dbReference>
<evidence type="ECO:0000256" key="6">
    <source>
        <dbReference type="ARBA" id="ARBA00022741"/>
    </source>
</evidence>